<evidence type="ECO:0000256" key="1">
    <source>
        <dbReference type="SAM" id="MobiDB-lite"/>
    </source>
</evidence>
<dbReference type="Proteomes" id="UP001651158">
    <property type="component" value="Unassembled WGS sequence"/>
</dbReference>
<feature type="region of interest" description="Disordered" evidence="1">
    <location>
        <begin position="46"/>
        <end position="95"/>
    </location>
</feature>
<dbReference type="InterPro" id="IPR006994">
    <property type="entry name" value="TCF25/Rqc1"/>
</dbReference>
<feature type="compositionally biased region" description="Basic residues" evidence="1">
    <location>
        <begin position="65"/>
        <end position="84"/>
    </location>
</feature>
<name>A0ABR4QCI4_9CEST</name>
<proteinExistence type="predicted"/>
<dbReference type="Pfam" id="PF04910">
    <property type="entry name" value="Tcf25"/>
    <property type="match status" value="1"/>
</dbReference>
<dbReference type="PANTHER" id="PTHR22684">
    <property type="entry name" value="NULP1-RELATED"/>
    <property type="match status" value="1"/>
</dbReference>
<evidence type="ECO:0000313" key="3">
    <source>
        <dbReference type="Proteomes" id="UP001651158"/>
    </source>
</evidence>
<sequence>MSSRALRKLVGSNAPEEPVEVEDADEWTHTAKQSIFSMINIPELVERDAHDSDSGSAQDEDSKRHFQASKRNKKGKRNKKRATKSKPASVSLNRIPETTDDDILLEAALQRCSDEALSVARAPVAISTRPTDHLVVNRKFLDYRAELQRKFGSGLTAGARTRYSLPFGQLVRPKTAWPPLVNYGLEMKASTSADGSCTFAFTHSKEYSKQQKAFYALQDMMDPNTLSIVLSKAPYHVDTLLHLSDYLMHQDQSEVAVDMMERALYACQSAFHLTFNFATASCRMDYRVQENRSFFVAIFRYLFYVASRSCYRAALEYSKVLLLLDPDNDPLAIILAIDFLAISTEEYEFLISFYDAWNPKRNLNLLPNFAFSMPLVRWLQRNRPRKRKQNGDLLDPEEIDKMLQDALIMFPGFLTRLMHHVKVGGTDNLDKSVLFGKEVRLSESESLSRLLDLYVSQSRYHWQEPDVLTWLEANVVAVLGLVEPIVVDTDVAYAHGRNVQPDERLKIYSERRKRLYTQPPRNILRYIFLRDLPDVPPLVPPTLANQQIYPLDPFPPADSINTYDLEVERRQHASTEGGIVGFLNTLFTTLWPTVPSGEEEVADLNAILAQFGLAVVVEEVDLEAEAEEARNDTPPHEFD</sequence>
<dbReference type="PANTHER" id="PTHR22684:SF0">
    <property type="entry name" value="RIBOSOME QUALITY CONTROL COMPLEX SUBUNIT TCF25"/>
    <property type="match status" value="1"/>
</dbReference>
<organism evidence="2 3">
    <name type="scientific">Taenia crassiceps</name>
    <dbReference type="NCBI Taxonomy" id="6207"/>
    <lineage>
        <taxon>Eukaryota</taxon>
        <taxon>Metazoa</taxon>
        <taxon>Spiralia</taxon>
        <taxon>Lophotrochozoa</taxon>
        <taxon>Platyhelminthes</taxon>
        <taxon>Cestoda</taxon>
        <taxon>Eucestoda</taxon>
        <taxon>Cyclophyllidea</taxon>
        <taxon>Taeniidae</taxon>
        <taxon>Taenia</taxon>
    </lineage>
</organism>
<feature type="region of interest" description="Disordered" evidence="1">
    <location>
        <begin position="1"/>
        <end position="26"/>
    </location>
</feature>
<dbReference type="EMBL" id="JAKROA010000004">
    <property type="protein sequence ID" value="KAL5107246.1"/>
    <property type="molecule type" value="Genomic_DNA"/>
</dbReference>
<reference evidence="2 3" key="1">
    <citation type="journal article" date="2022" name="Front. Cell. Infect. Microbiol.">
        <title>The Genomes of Two Strains of Taenia crassiceps the Animal Model for the Study of Human Cysticercosis.</title>
        <authorList>
            <person name="Bobes R.J."/>
            <person name="Estrada K."/>
            <person name="Rios-Valencia D.G."/>
            <person name="Calderon-Gallegos A."/>
            <person name="de la Torre P."/>
            <person name="Carrero J.C."/>
            <person name="Sanchez-Flores A."/>
            <person name="Laclette J.P."/>
        </authorList>
    </citation>
    <scope>NUCLEOTIDE SEQUENCE [LARGE SCALE GENOMIC DNA]</scope>
    <source>
        <strain evidence="2">WFUcys</strain>
    </source>
</reference>
<comment type="caution">
    <text evidence="2">The sequence shown here is derived from an EMBL/GenBank/DDBJ whole genome shotgun (WGS) entry which is preliminary data.</text>
</comment>
<accession>A0ABR4QCI4</accession>
<gene>
    <name evidence="2" type="ORF">TcWFU_000453</name>
</gene>
<protein>
    <submittedName>
        <fullName evidence="2">Transcription factor 25</fullName>
    </submittedName>
</protein>
<keyword evidence="3" id="KW-1185">Reference proteome</keyword>
<evidence type="ECO:0000313" key="2">
    <source>
        <dbReference type="EMBL" id="KAL5107246.1"/>
    </source>
</evidence>